<name>A0ABM5KF82_DIAVI</name>
<dbReference type="PROSITE" id="PS00028">
    <property type="entry name" value="ZINC_FINGER_C2H2_1"/>
    <property type="match status" value="1"/>
</dbReference>
<evidence type="ECO:0000256" key="7">
    <source>
        <dbReference type="PROSITE-ProRule" id="PRU00042"/>
    </source>
</evidence>
<evidence type="ECO:0000256" key="4">
    <source>
        <dbReference type="ARBA" id="ARBA00022771"/>
    </source>
</evidence>
<dbReference type="InterPro" id="IPR027756">
    <property type="entry name" value="Ovo-like"/>
</dbReference>
<dbReference type="GeneID" id="114334657"/>
<evidence type="ECO:0000256" key="6">
    <source>
        <dbReference type="ARBA" id="ARBA00023242"/>
    </source>
</evidence>
<dbReference type="PANTHER" id="PTHR10032:SF271">
    <property type="entry name" value="RH12261P-RELATED"/>
    <property type="match status" value="1"/>
</dbReference>
<keyword evidence="4 7" id="KW-0863">Zinc-finger</keyword>
<evidence type="ECO:0000313" key="9">
    <source>
        <dbReference type="EnsemblMetazoa" id="XP_050508823.1"/>
    </source>
</evidence>
<dbReference type="Proteomes" id="UP001652700">
    <property type="component" value="Unplaced"/>
</dbReference>
<feature type="domain" description="C2H2-type" evidence="8">
    <location>
        <begin position="136"/>
        <end position="163"/>
    </location>
</feature>
<keyword evidence="6" id="KW-0539">Nucleus</keyword>
<dbReference type="SUPFAM" id="SSF57667">
    <property type="entry name" value="beta-beta-alpha zinc fingers"/>
    <property type="match status" value="1"/>
</dbReference>
<organism evidence="9 10">
    <name type="scientific">Diabrotica virgifera virgifera</name>
    <name type="common">western corn rootworm</name>
    <dbReference type="NCBI Taxonomy" id="50390"/>
    <lineage>
        <taxon>Eukaryota</taxon>
        <taxon>Metazoa</taxon>
        <taxon>Ecdysozoa</taxon>
        <taxon>Arthropoda</taxon>
        <taxon>Hexapoda</taxon>
        <taxon>Insecta</taxon>
        <taxon>Pterygota</taxon>
        <taxon>Neoptera</taxon>
        <taxon>Endopterygota</taxon>
        <taxon>Coleoptera</taxon>
        <taxon>Polyphaga</taxon>
        <taxon>Cucujiformia</taxon>
        <taxon>Chrysomeloidea</taxon>
        <taxon>Chrysomelidae</taxon>
        <taxon>Galerucinae</taxon>
        <taxon>Diabroticina</taxon>
        <taxon>Diabroticites</taxon>
        <taxon>Diabrotica</taxon>
    </lineage>
</organism>
<keyword evidence="2" id="KW-0479">Metal-binding</keyword>
<dbReference type="PROSITE" id="PS50157">
    <property type="entry name" value="ZINC_FINGER_C2H2_2"/>
    <property type="match status" value="1"/>
</dbReference>
<dbReference type="InterPro" id="IPR036236">
    <property type="entry name" value="Znf_C2H2_sf"/>
</dbReference>
<keyword evidence="5" id="KW-0862">Zinc</keyword>
<dbReference type="InterPro" id="IPR013087">
    <property type="entry name" value="Znf_C2H2_type"/>
</dbReference>
<evidence type="ECO:0000256" key="1">
    <source>
        <dbReference type="ARBA" id="ARBA00004123"/>
    </source>
</evidence>
<protein>
    <recommendedName>
        <fullName evidence="8">C2H2-type domain-containing protein</fullName>
    </recommendedName>
</protein>
<proteinExistence type="predicted"/>
<evidence type="ECO:0000256" key="2">
    <source>
        <dbReference type="ARBA" id="ARBA00022723"/>
    </source>
</evidence>
<comment type="subcellular location">
    <subcellularLocation>
        <location evidence="1">Nucleus</location>
    </subcellularLocation>
</comment>
<evidence type="ECO:0000259" key="8">
    <source>
        <dbReference type="PROSITE" id="PS50157"/>
    </source>
</evidence>
<evidence type="ECO:0000256" key="3">
    <source>
        <dbReference type="ARBA" id="ARBA00022737"/>
    </source>
</evidence>
<reference evidence="9" key="1">
    <citation type="submission" date="2025-05" db="UniProtKB">
        <authorList>
            <consortium name="EnsemblMetazoa"/>
        </authorList>
    </citation>
    <scope>IDENTIFICATION</scope>
</reference>
<dbReference type="PANTHER" id="PTHR10032">
    <property type="entry name" value="ZINC FINGER PROTEIN WITH KRAB AND SCAN DOMAINS"/>
    <property type="match status" value="1"/>
</dbReference>
<sequence length="193" mass="22062">MEVKQEFSEDTCKIEILSNELDDAFLDFKNEIKEESNGDNTLFDDLNLNQFSLNTKVEDNIKPPFEEKQTKEKGFPQDNDTLEITKTIDIHLCNKKQTMRRSSEDKTLKAEISAKQISGTSSFNKYIKIQSGVKLYKCGICIKNFTHIADFDAHMTSHAGENMYKCDICFKQFSQTSVPLTHDLALEVLNDGN</sequence>
<dbReference type="Gene3D" id="3.30.160.60">
    <property type="entry name" value="Classic Zinc Finger"/>
    <property type="match status" value="2"/>
</dbReference>
<evidence type="ECO:0000313" key="10">
    <source>
        <dbReference type="Proteomes" id="UP001652700"/>
    </source>
</evidence>
<dbReference type="EnsemblMetazoa" id="XM_050652866.1">
    <property type="protein sequence ID" value="XP_050508823.1"/>
    <property type="gene ID" value="LOC114334657"/>
</dbReference>
<keyword evidence="10" id="KW-1185">Reference proteome</keyword>
<evidence type="ECO:0000256" key="5">
    <source>
        <dbReference type="ARBA" id="ARBA00022833"/>
    </source>
</evidence>
<accession>A0ABM5KF82</accession>
<dbReference type="RefSeq" id="XP_050508823.1">
    <property type="nucleotide sequence ID" value="XM_050652866.1"/>
</dbReference>
<keyword evidence="3" id="KW-0677">Repeat</keyword>